<keyword evidence="3 6" id="KW-0540">Nuclease</keyword>
<evidence type="ECO:0000256" key="6">
    <source>
        <dbReference type="HAMAP-Rule" id="MF_00756"/>
    </source>
</evidence>
<dbReference type="KEGG" id="ave:Arcve_1046"/>
<dbReference type="EMBL" id="CP002588">
    <property type="protein sequence ID" value="AEA47057.1"/>
    <property type="molecule type" value="Genomic_DNA"/>
</dbReference>
<comment type="similarity">
    <text evidence="6">Belongs to the eukaryotic/archaeal RNase P protein component 3 family.</text>
</comment>
<keyword evidence="8" id="KW-1185">Reference proteome</keyword>
<dbReference type="InterPro" id="IPR016195">
    <property type="entry name" value="Pol/histidinol_Pase-like"/>
</dbReference>
<evidence type="ECO:0000256" key="5">
    <source>
        <dbReference type="ARBA" id="ARBA00022801"/>
    </source>
</evidence>
<comment type="subcellular location">
    <subcellularLocation>
        <location evidence="6">Cytoplasm</location>
    </subcellularLocation>
</comment>
<dbReference type="GO" id="GO:0030677">
    <property type="term" value="C:ribonuclease P complex"/>
    <property type="evidence" value="ECO:0007669"/>
    <property type="project" value="UniProtKB-UniRule"/>
</dbReference>
<dbReference type="GO" id="GO:0004526">
    <property type="term" value="F:ribonuclease P activity"/>
    <property type="evidence" value="ECO:0007669"/>
    <property type="project" value="UniProtKB-UniRule"/>
</dbReference>
<comment type="function">
    <text evidence="6">Part of ribonuclease P, a protein complex that generates mature tRNA molecules by cleaving their 5'-ends.</text>
</comment>
<evidence type="ECO:0000256" key="2">
    <source>
        <dbReference type="ARBA" id="ARBA00022694"/>
    </source>
</evidence>
<dbReference type="eggNOG" id="arCOG00307">
    <property type="taxonomic scope" value="Archaea"/>
</dbReference>
<dbReference type="GO" id="GO:0001682">
    <property type="term" value="P:tRNA 5'-leader removal"/>
    <property type="evidence" value="ECO:0007669"/>
    <property type="project" value="UniProtKB-UniRule"/>
</dbReference>
<dbReference type="AlphaFoldDB" id="F2KT27"/>
<evidence type="ECO:0000313" key="7">
    <source>
        <dbReference type="EMBL" id="AEA47057.1"/>
    </source>
</evidence>
<gene>
    <name evidence="6" type="primary">rnp3</name>
    <name evidence="7" type="ordered locus">Arcve_1046</name>
</gene>
<dbReference type="HOGENOM" id="CLU_1369450_0_0_2"/>
<evidence type="ECO:0000256" key="1">
    <source>
        <dbReference type="ARBA" id="ARBA00022490"/>
    </source>
</evidence>
<dbReference type="InterPro" id="IPR002738">
    <property type="entry name" value="RNase_P_p30"/>
</dbReference>
<dbReference type="Proteomes" id="UP000008136">
    <property type="component" value="Chromosome"/>
</dbReference>
<organism evidence="7 8">
    <name type="scientific">Archaeoglobus veneficus (strain DSM 11195 / SNP6)</name>
    <dbReference type="NCBI Taxonomy" id="693661"/>
    <lineage>
        <taxon>Archaea</taxon>
        <taxon>Methanobacteriati</taxon>
        <taxon>Methanobacteriota</taxon>
        <taxon>Archaeoglobi</taxon>
        <taxon>Archaeoglobales</taxon>
        <taxon>Archaeoglobaceae</taxon>
        <taxon>Archaeoglobus</taxon>
    </lineage>
</organism>
<dbReference type="Pfam" id="PF01876">
    <property type="entry name" value="RNase_P_p30"/>
    <property type="match status" value="1"/>
</dbReference>
<dbReference type="GeneID" id="10394159"/>
<dbReference type="EC" id="3.1.26.5" evidence="6"/>
<keyword evidence="2 6" id="KW-0819">tRNA processing</keyword>
<evidence type="ECO:0000313" key="8">
    <source>
        <dbReference type="Proteomes" id="UP000008136"/>
    </source>
</evidence>
<dbReference type="HAMAP" id="MF_00756">
    <property type="entry name" value="RNase_P_3"/>
    <property type="match status" value="1"/>
</dbReference>
<dbReference type="SUPFAM" id="SSF89550">
    <property type="entry name" value="PHP domain-like"/>
    <property type="match status" value="1"/>
</dbReference>
<dbReference type="RefSeq" id="WP_013683721.1">
    <property type="nucleotide sequence ID" value="NC_015320.1"/>
</dbReference>
<dbReference type="InterPro" id="IPR023539">
    <property type="entry name" value="RNase_P_comp-3_arc"/>
</dbReference>
<reference evidence="7 8" key="1">
    <citation type="submission" date="2011-03" db="EMBL/GenBank/DDBJ databases">
        <title>The complete genome of Archaeoglobus veneficus SNP6.</title>
        <authorList>
            <consortium name="US DOE Joint Genome Institute (JGI-PGF)"/>
            <person name="Lucas S."/>
            <person name="Copeland A."/>
            <person name="Lapidus A."/>
            <person name="Bruce D."/>
            <person name="Goodwin L."/>
            <person name="Pitluck S."/>
            <person name="Kyrpides N."/>
            <person name="Mavromatis K."/>
            <person name="Pagani I."/>
            <person name="Ivanova N."/>
            <person name="Mikhailova N."/>
            <person name="Lu M."/>
            <person name="Detter J.C."/>
            <person name="Tapia R."/>
            <person name="Han C."/>
            <person name="Land M."/>
            <person name="Hauser L."/>
            <person name="Markowitz V."/>
            <person name="Cheng J.-F."/>
            <person name="Hugenholtz P."/>
            <person name="Woyke T."/>
            <person name="Wu D."/>
            <person name="Spring S."/>
            <person name="Brambilla E."/>
            <person name="Klenk H.-P."/>
            <person name="Eisen J.A."/>
        </authorList>
    </citation>
    <scope>NUCLEOTIDE SEQUENCE [LARGE SCALE GENOMIC DNA]</scope>
    <source>
        <strain>SNP6</strain>
    </source>
</reference>
<evidence type="ECO:0000256" key="3">
    <source>
        <dbReference type="ARBA" id="ARBA00022722"/>
    </source>
</evidence>
<dbReference type="GO" id="GO:0005737">
    <property type="term" value="C:cytoplasm"/>
    <property type="evidence" value="ECO:0007669"/>
    <property type="project" value="UniProtKB-SubCell"/>
</dbReference>
<sequence>MEFADFVRFTPSVGKEWGYDAYVVFEEERGEDEEKRVPKTLASQTGVKLIQGVTIRAENIPELQSKLRKVKRDEGVVVGVLSSEVKVNREAVMRRKVDILLDSPERRLDYATVMLAAEKDVIIEVSLSKFLSTKGIRRMRLFEETAQLLQVIRKFDAPFALTTAASTFYGLRQRKQVEDFFAFIGADVERARYYISRLLRRLTDERYIMDGLEIED</sequence>
<dbReference type="OrthoDB" id="50463at2157"/>
<comment type="subunit">
    <text evidence="6">Consists of a catalytic RNA component and at least 4-5 protein subunits.</text>
</comment>
<name>F2KT27_ARCVS</name>
<accession>F2KT27</accession>
<dbReference type="STRING" id="693661.Arcve_1046"/>
<comment type="catalytic activity">
    <reaction evidence="6">
        <text>Endonucleolytic cleavage of RNA, removing 5'-extranucleotides from tRNA precursor.</text>
        <dbReference type="EC" id="3.1.26.5"/>
    </reaction>
</comment>
<dbReference type="Gene3D" id="3.20.20.140">
    <property type="entry name" value="Metal-dependent hydrolases"/>
    <property type="match status" value="1"/>
</dbReference>
<protein>
    <recommendedName>
        <fullName evidence="6">Ribonuclease P protein component 3</fullName>
        <shortName evidence="6">RNase P component 3</shortName>
        <ecNumber evidence="6">3.1.26.5</ecNumber>
    </recommendedName>
    <alternativeName>
        <fullName evidence="6">Rpp30</fullName>
    </alternativeName>
</protein>
<keyword evidence="4 6" id="KW-0255">Endonuclease</keyword>
<evidence type="ECO:0000256" key="4">
    <source>
        <dbReference type="ARBA" id="ARBA00022759"/>
    </source>
</evidence>
<proteinExistence type="inferred from homology"/>
<keyword evidence="5 6" id="KW-0378">Hydrolase</keyword>
<keyword evidence="1 6" id="KW-0963">Cytoplasm</keyword>